<dbReference type="EMBL" id="MN740667">
    <property type="protein sequence ID" value="QHU06783.1"/>
    <property type="molecule type" value="Genomic_DNA"/>
</dbReference>
<evidence type="ECO:0000256" key="5">
    <source>
        <dbReference type="ARBA" id="ARBA00022898"/>
    </source>
</evidence>
<dbReference type="Gene3D" id="1.10.20.110">
    <property type="match status" value="1"/>
</dbReference>
<dbReference type="PROSITE" id="PS00105">
    <property type="entry name" value="AA_TRANSFER_CLASS_1"/>
    <property type="match status" value="1"/>
</dbReference>
<evidence type="ECO:0000313" key="7">
    <source>
        <dbReference type="EMBL" id="QHU06783.1"/>
    </source>
</evidence>
<dbReference type="PANTHER" id="PTHR46383">
    <property type="entry name" value="ASPARTATE AMINOTRANSFERASE"/>
    <property type="match status" value="1"/>
</dbReference>
<dbReference type="NCBIfam" id="TIGR03801">
    <property type="entry name" value="asp_4_decarbox"/>
    <property type="match status" value="1"/>
</dbReference>
<evidence type="ECO:0000259" key="6">
    <source>
        <dbReference type="Pfam" id="PF00155"/>
    </source>
</evidence>
<dbReference type="CDD" id="cd00609">
    <property type="entry name" value="AAT_like"/>
    <property type="match status" value="1"/>
</dbReference>
<organism evidence="7">
    <name type="scientific">viral metagenome</name>
    <dbReference type="NCBI Taxonomy" id="1070528"/>
    <lineage>
        <taxon>unclassified sequences</taxon>
        <taxon>metagenomes</taxon>
        <taxon>organismal metagenomes</taxon>
    </lineage>
</organism>
<dbReference type="InterPro" id="IPR015424">
    <property type="entry name" value="PyrdxlP-dep_Trfase"/>
</dbReference>
<dbReference type="GO" id="GO:0008483">
    <property type="term" value="F:transaminase activity"/>
    <property type="evidence" value="ECO:0007669"/>
    <property type="project" value="UniProtKB-KW"/>
</dbReference>
<dbReference type="InterPro" id="IPR015421">
    <property type="entry name" value="PyrdxlP-dep_Trfase_major"/>
</dbReference>
<sequence length="542" mass="61471">MKETFKEPCDAYYKIFVDKEDTGYKYRSLSPFEFKNTLITLAEKHGEMLNAGRGNPNFFSTLPRYAFALLQMFATYIASKDSSMDGLGFIPSEKGIGEKLNNLISKNSGTMTGKFLSAAIKKMKSITGFSDDKLAHDIIISTLGCFYPSPPRVQRFVEPVLAAFLSKIIYRNSSLRDKIKIFPTEGASAAIIYVFNSLKYNKLVVKGDRIGILTPIFSPYLEIPALENYNLTQVCIKANPDNEWEIDSSELAKIGDTKMKALFICNPTNPTALSLSKRTTSNIAKIVKRKNPNLIVLADNVYAPFVDQFNSLVNDLPYNTIGVYSFSKYFGVTGWRLGAISLNDNNIIDKKLLKRVSSSVNKRYSMVTNKPQSIPFIERLLLDSRGVAEGHTAGLSTPQQVLMTLFAMHDYMDEKRVYNRMIKKLLKKRMTLLLEPVKYKLTESVMNSNYYIVMDLIKVSVYLTNDKEFGKYLLEHRDPLEFLILLAQKYGTVLLPAVGFAGPFWGIRVSIANLDTEKYPLIGQNIKNLMMFYYQEYKKNNP</sequence>
<dbReference type="SUPFAM" id="SSF53383">
    <property type="entry name" value="PLP-dependent transferases"/>
    <property type="match status" value="1"/>
</dbReference>
<dbReference type="InterPro" id="IPR050596">
    <property type="entry name" value="AspAT/PAT-like"/>
</dbReference>
<comment type="cofactor">
    <cofactor evidence="1">
        <name>pyridoxal 5'-phosphate</name>
        <dbReference type="ChEBI" id="CHEBI:597326"/>
    </cofactor>
</comment>
<dbReference type="GO" id="GO:0030170">
    <property type="term" value="F:pyridoxal phosphate binding"/>
    <property type="evidence" value="ECO:0007669"/>
    <property type="project" value="InterPro"/>
</dbReference>
<comment type="similarity">
    <text evidence="2">Belongs to the class-I pyridoxal-phosphate-dependent aminotransferase family.</text>
</comment>
<protein>
    <recommendedName>
        <fullName evidence="6">Aminotransferase class I/classII large domain-containing protein</fullName>
    </recommendedName>
</protein>
<dbReference type="InterPro" id="IPR022518">
    <property type="entry name" value="Aspartate_4-decarboxylase"/>
</dbReference>
<reference evidence="7" key="1">
    <citation type="journal article" date="2020" name="Nature">
        <title>Giant virus diversity and host interactions through global metagenomics.</title>
        <authorList>
            <person name="Schulz F."/>
            <person name="Roux S."/>
            <person name="Paez-Espino D."/>
            <person name="Jungbluth S."/>
            <person name="Walsh D.A."/>
            <person name="Denef V.J."/>
            <person name="McMahon K.D."/>
            <person name="Konstantinidis K.T."/>
            <person name="Eloe-Fadrosh E.A."/>
            <person name="Kyrpides N.C."/>
            <person name="Woyke T."/>
        </authorList>
    </citation>
    <scope>NUCLEOTIDE SEQUENCE</scope>
    <source>
        <strain evidence="7">GVMAG-S-1038524-41</strain>
    </source>
</reference>
<dbReference type="PANTHER" id="PTHR46383:SF1">
    <property type="entry name" value="ASPARTATE AMINOTRANSFERASE"/>
    <property type="match status" value="1"/>
</dbReference>
<dbReference type="Gene3D" id="3.90.1150.10">
    <property type="entry name" value="Aspartate Aminotransferase, domain 1"/>
    <property type="match status" value="1"/>
</dbReference>
<evidence type="ECO:0000256" key="3">
    <source>
        <dbReference type="ARBA" id="ARBA00022576"/>
    </source>
</evidence>
<dbReference type="InterPro" id="IPR004839">
    <property type="entry name" value="Aminotransferase_I/II_large"/>
</dbReference>
<evidence type="ECO:0000256" key="4">
    <source>
        <dbReference type="ARBA" id="ARBA00022679"/>
    </source>
</evidence>
<dbReference type="Pfam" id="PF00155">
    <property type="entry name" value="Aminotran_1_2"/>
    <property type="match status" value="1"/>
</dbReference>
<keyword evidence="4" id="KW-0808">Transferase</keyword>
<keyword evidence="3" id="KW-0032">Aminotransferase</keyword>
<dbReference type="Gene3D" id="3.40.640.10">
    <property type="entry name" value="Type I PLP-dependent aspartate aminotransferase-like (Major domain)"/>
    <property type="match status" value="1"/>
</dbReference>
<proteinExistence type="inferred from homology"/>
<dbReference type="InterPro" id="IPR004838">
    <property type="entry name" value="NHTrfase_class1_PyrdxlP-BS"/>
</dbReference>
<feature type="domain" description="Aminotransferase class I/classII large" evidence="6">
    <location>
        <begin position="179"/>
        <end position="518"/>
    </location>
</feature>
<dbReference type="GO" id="GO:0006520">
    <property type="term" value="P:amino acid metabolic process"/>
    <property type="evidence" value="ECO:0007669"/>
    <property type="project" value="InterPro"/>
</dbReference>
<dbReference type="NCBIfam" id="NF006755">
    <property type="entry name" value="PRK09275.1"/>
    <property type="match status" value="1"/>
</dbReference>
<dbReference type="AlphaFoldDB" id="A0A6C0JN44"/>
<name>A0A6C0JN44_9ZZZZ</name>
<evidence type="ECO:0000256" key="1">
    <source>
        <dbReference type="ARBA" id="ARBA00001933"/>
    </source>
</evidence>
<keyword evidence="5" id="KW-0663">Pyridoxal phosphate</keyword>
<evidence type="ECO:0000256" key="2">
    <source>
        <dbReference type="ARBA" id="ARBA00007441"/>
    </source>
</evidence>
<dbReference type="InterPro" id="IPR015422">
    <property type="entry name" value="PyrdxlP-dep_Trfase_small"/>
</dbReference>
<accession>A0A6C0JN44</accession>